<accession>A0ABZ2L0A2</accession>
<keyword evidence="2" id="KW-1133">Transmembrane helix</keyword>
<feature type="compositionally biased region" description="Basic and acidic residues" evidence="1">
    <location>
        <begin position="1"/>
        <end position="10"/>
    </location>
</feature>
<proteinExistence type="predicted"/>
<sequence length="356" mass="36584">MAKKKEEGLDTPRPPSAKDASGRGVAPPFPDGARYRESTPSGVQISAGVAANVTARPLAAPRRSGVAESEASSKSGITRAETLAKQEAAAGAPSSGGSAKRASRNMPPERPELSASDVEWWAESSLNSTLNKAGSADVPPAWVETSQIVAIEDAASIDDPNDPNYGDRITPIFMESITPVFPESKVREVMALADQVEKARASAAKTAPPPATPRVMPPPVQEHARPTVPAVTTHAVKFAVEGPVWDVPVVDGPRSSPSPSHARPVAPPLPPARAAAPVVVPAVVPPRPPMAAPVPFAPSAGARKLPSLPGVFEDEGAEDELHAVSLASAGAHVGMAIWVAIGLILIMVAATMATVG</sequence>
<gene>
    <name evidence="3" type="ORF">LVJ94_46660</name>
</gene>
<dbReference type="Proteomes" id="UP001374803">
    <property type="component" value="Chromosome"/>
</dbReference>
<feature type="compositionally biased region" description="Low complexity" evidence="1">
    <location>
        <begin position="88"/>
        <end position="100"/>
    </location>
</feature>
<feature type="compositionally biased region" description="Pro residues" evidence="1">
    <location>
        <begin position="207"/>
        <end position="220"/>
    </location>
</feature>
<feature type="region of interest" description="Disordered" evidence="1">
    <location>
        <begin position="1"/>
        <end position="117"/>
    </location>
</feature>
<feature type="region of interest" description="Disordered" evidence="1">
    <location>
        <begin position="202"/>
        <end position="223"/>
    </location>
</feature>
<feature type="transmembrane region" description="Helical" evidence="2">
    <location>
        <begin position="335"/>
        <end position="355"/>
    </location>
</feature>
<dbReference type="EMBL" id="CP089983">
    <property type="protein sequence ID" value="WXB04373.1"/>
    <property type="molecule type" value="Genomic_DNA"/>
</dbReference>
<protein>
    <submittedName>
        <fullName evidence="3">Uncharacterized protein</fullName>
    </submittedName>
</protein>
<organism evidence="3 4">
    <name type="scientific">Pendulispora rubella</name>
    <dbReference type="NCBI Taxonomy" id="2741070"/>
    <lineage>
        <taxon>Bacteria</taxon>
        <taxon>Pseudomonadati</taxon>
        <taxon>Myxococcota</taxon>
        <taxon>Myxococcia</taxon>
        <taxon>Myxococcales</taxon>
        <taxon>Sorangiineae</taxon>
        <taxon>Pendulisporaceae</taxon>
        <taxon>Pendulispora</taxon>
    </lineage>
</organism>
<evidence type="ECO:0000313" key="4">
    <source>
        <dbReference type="Proteomes" id="UP001374803"/>
    </source>
</evidence>
<keyword evidence="2" id="KW-0472">Membrane</keyword>
<evidence type="ECO:0000256" key="1">
    <source>
        <dbReference type="SAM" id="MobiDB-lite"/>
    </source>
</evidence>
<reference evidence="3" key="1">
    <citation type="submission" date="2021-12" db="EMBL/GenBank/DDBJ databases">
        <title>Discovery of the Pendulisporaceae a myxobacterial family with distinct sporulation behavior and unique specialized metabolism.</title>
        <authorList>
            <person name="Garcia R."/>
            <person name="Popoff A."/>
            <person name="Bader C.D."/>
            <person name="Loehr J."/>
            <person name="Walesch S."/>
            <person name="Walt C."/>
            <person name="Boldt J."/>
            <person name="Bunk B."/>
            <person name="Haeckl F.J.F.P.J."/>
            <person name="Gunesch A.P."/>
            <person name="Birkelbach J."/>
            <person name="Nuebel U."/>
            <person name="Pietschmann T."/>
            <person name="Bach T."/>
            <person name="Mueller R."/>
        </authorList>
    </citation>
    <scope>NUCLEOTIDE SEQUENCE</scope>
    <source>
        <strain evidence="3">MSr11367</strain>
    </source>
</reference>
<evidence type="ECO:0000256" key="2">
    <source>
        <dbReference type="SAM" id="Phobius"/>
    </source>
</evidence>
<keyword evidence="2" id="KW-0812">Transmembrane</keyword>
<keyword evidence="4" id="KW-1185">Reference proteome</keyword>
<name>A0ABZ2L0A2_9BACT</name>
<evidence type="ECO:0000313" key="3">
    <source>
        <dbReference type="EMBL" id="WXB04373.1"/>
    </source>
</evidence>
<dbReference type="RefSeq" id="WP_394834012.1">
    <property type="nucleotide sequence ID" value="NZ_CP089929.1"/>
</dbReference>